<dbReference type="Proteomes" id="UP000835052">
    <property type="component" value="Unassembled WGS sequence"/>
</dbReference>
<name>A0A8S1HRT0_9PELO</name>
<sequence>MNPLSLSFILVTFLSIEFCRTENFPKLNIYETVRNVKDCLDEIDHKEKNPCEDETGDQREKCAAEFAKNTFPRIKSCIDRKVQLQRQKSEL</sequence>
<keyword evidence="3" id="KW-1185">Reference proteome</keyword>
<protein>
    <recommendedName>
        <fullName evidence="4">DUF19 domain-containing protein</fullName>
    </recommendedName>
</protein>
<evidence type="ECO:0000256" key="1">
    <source>
        <dbReference type="SAM" id="SignalP"/>
    </source>
</evidence>
<keyword evidence="1" id="KW-0732">Signal</keyword>
<proteinExistence type="predicted"/>
<evidence type="ECO:0008006" key="4">
    <source>
        <dbReference type="Google" id="ProtNLM"/>
    </source>
</evidence>
<organism evidence="2 3">
    <name type="scientific">Caenorhabditis auriculariae</name>
    <dbReference type="NCBI Taxonomy" id="2777116"/>
    <lineage>
        <taxon>Eukaryota</taxon>
        <taxon>Metazoa</taxon>
        <taxon>Ecdysozoa</taxon>
        <taxon>Nematoda</taxon>
        <taxon>Chromadorea</taxon>
        <taxon>Rhabditida</taxon>
        <taxon>Rhabditina</taxon>
        <taxon>Rhabditomorpha</taxon>
        <taxon>Rhabditoidea</taxon>
        <taxon>Rhabditidae</taxon>
        <taxon>Peloderinae</taxon>
        <taxon>Caenorhabditis</taxon>
    </lineage>
</organism>
<feature type="chain" id="PRO_5035946780" description="DUF19 domain-containing protein" evidence="1">
    <location>
        <begin position="22"/>
        <end position="91"/>
    </location>
</feature>
<accession>A0A8S1HRT0</accession>
<gene>
    <name evidence="2" type="ORF">CAUJ_LOCUS14743</name>
</gene>
<dbReference type="AlphaFoldDB" id="A0A8S1HRT0"/>
<dbReference type="EMBL" id="CAJGYM010000140">
    <property type="protein sequence ID" value="CAD6198838.1"/>
    <property type="molecule type" value="Genomic_DNA"/>
</dbReference>
<evidence type="ECO:0000313" key="3">
    <source>
        <dbReference type="Proteomes" id="UP000835052"/>
    </source>
</evidence>
<feature type="signal peptide" evidence="1">
    <location>
        <begin position="1"/>
        <end position="21"/>
    </location>
</feature>
<reference evidence="2" key="1">
    <citation type="submission" date="2020-10" db="EMBL/GenBank/DDBJ databases">
        <authorList>
            <person name="Kikuchi T."/>
        </authorList>
    </citation>
    <scope>NUCLEOTIDE SEQUENCE</scope>
    <source>
        <strain evidence="2">NKZ352</strain>
    </source>
</reference>
<comment type="caution">
    <text evidence="2">The sequence shown here is derived from an EMBL/GenBank/DDBJ whole genome shotgun (WGS) entry which is preliminary data.</text>
</comment>
<evidence type="ECO:0000313" key="2">
    <source>
        <dbReference type="EMBL" id="CAD6198838.1"/>
    </source>
</evidence>